<dbReference type="PANTHER" id="PTHR10380">
    <property type="entry name" value="CUTICLE PROTEIN"/>
    <property type="match status" value="1"/>
</dbReference>
<sequence length="348" mass="39413">MGLLCNTKLLKFVMLLLTLTLEIESASRWYTGENKPYDFGYTIEGNQHRHESKDIHGVINGEYGFITADNVYHVTVYATDENGNFKIISMKNIKLYKQSEQPQPPVTSTTPQPFTVKATDPPTTEPSKKTVGEACASCKFIPKPETETVKPSVLPDEESSTIPPPFKIVSKEDPSSDGQQQKVGNENIDNSISVDVNKQGGQLENKSQNNNNINNFNVPSKADGRQPSFNEKLNSVELSNNKLQSGQFNQLQGGQQQQQNSNGLLYRFDYATDFNGHKEEGDRSGNKDGEYISIGRDNVKRVVSYKANEFGYMPYIRQEPLGYQFDERNNQLRRYNFEWFYPHSTLYG</sequence>
<dbReference type="Proteomes" id="UP001153620">
    <property type="component" value="Chromosome 1"/>
</dbReference>
<protein>
    <submittedName>
        <fullName evidence="4">Uncharacterized protein</fullName>
    </submittedName>
</protein>
<dbReference type="GO" id="GO:0008010">
    <property type="term" value="F:structural constituent of chitin-based larval cuticle"/>
    <property type="evidence" value="ECO:0007669"/>
    <property type="project" value="TreeGrafter"/>
</dbReference>
<feature type="compositionally biased region" description="Low complexity" evidence="2">
    <location>
        <begin position="99"/>
        <end position="116"/>
    </location>
</feature>
<reference evidence="4" key="2">
    <citation type="submission" date="2022-10" db="EMBL/GenBank/DDBJ databases">
        <authorList>
            <consortium name="ENA_rothamsted_submissions"/>
            <consortium name="culmorum"/>
            <person name="King R."/>
        </authorList>
    </citation>
    <scope>NUCLEOTIDE SEQUENCE</scope>
</reference>
<dbReference type="OrthoDB" id="6362401at2759"/>
<evidence type="ECO:0000256" key="3">
    <source>
        <dbReference type="SAM" id="SignalP"/>
    </source>
</evidence>
<dbReference type="PROSITE" id="PS51155">
    <property type="entry name" value="CHIT_BIND_RR_2"/>
    <property type="match status" value="2"/>
</dbReference>
<evidence type="ECO:0000313" key="5">
    <source>
        <dbReference type="Proteomes" id="UP001153620"/>
    </source>
</evidence>
<name>A0A9N9RMR3_9DIPT</name>
<dbReference type="AlphaFoldDB" id="A0A9N9RMR3"/>
<feature type="signal peptide" evidence="3">
    <location>
        <begin position="1"/>
        <end position="25"/>
    </location>
</feature>
<feature type="chain" id="PRO_5040463428" evidence="3">
    <location>
        <begin position="26"/>
        <end position="348"/>
    </location>
</feature>
<reference evidence="4" key="1">
    <citation type="submission" date="2022-01" db="EMBL/GenBank/DDBJ databases">
        <authorList>
            <person name="King R."/>
        </authorList>
    </citation>
    <scope>NUCLEOTIDE SEQUENCE</scope>
</reference>
<dbReference type="InterPro" id="IPR050468">
    <property type="entry name" value="Cuticle_Struct_Prot"/>
</dbReference>
<feature type="compositionally biased region" description="Low complexity" evidence="2">
    <location>
        <begin position="205"/>
        <end position="217"/>
    </location>
</feature>
<evidence type="ECO:0000256" key="1">
    <source>
        <dbReference type="PROSITE-ProRule" id="PRU00497"/>
    </source>
</evidence>
<dbReference type="GO" id="GO:0062129">
    <property type="term" value="C:chitin-based extracellular matrix"/>
    <property type="evidence" value="ECO:0007669"/>
    <property type="project" value="TreeGrafter"/>
</dbReference>
<keyword evidence="3" id="KW-0732">Signal</keyword>
<keyword evidence="1" id="KW-0193">Cuticle</keyword>
<dbReference type="Pfam" id="PF00379">
    <property type="entry name" value="Chitin_bind_4"/>
    <property type="match status" value="2"/>
</dbReference>
<keyword evidence="5" id="KW-1185">Reference proteome</keyword>
<dbReference type="InterPro" id="IPR000618">
    <property type="entry name" value="Insect_cuticle"/>
</dbReference>
<proteinExistence type="predicted"/>
<accession>A0A9N9RMR3</accession>
<evidence type="ECO:0000256" key="2">
    <source>
        <dbReference type="SAM" id="MobiDB-lite"/>
    </source>
</evidence>
<feature type="compositionally biased region" description="Polar residues" evidence="2">
    <location>
        <begin position="176"/>
        <end position="204"/>
    </location>
</feature>
<feature type="region of interest" description="Disordered" evidence="2">
    <location>
        <begin position="147"/>
        <end position="228"/>
    </location>
</feature>
<organism evidence="4 5">
    <name type="scientific">Chironomus riparius</name>
    <dbReference type="NCBI Taxonomy" id="315576"/>
    <lineage>
        <taxon>Eukaryota</taxon>
        <taxon>Metazoa</taxon>
        <taxon>Ecdysozoa</taxon>
        <taxon>Arthropoda</taxon>
        <taxon>Hexapoda</taxon>
        <taxon>Insecta</taxon>
        <taxon>Pterygota</taxon>
        <taxon>Neoptera</taxon>
        <taxon>Endopterygota</taxon>
        <taxon>Diptera</taxon>
        <taxon>Nematocera</taxon>
        <taxon>Chironomoidea</taxon>
        <taxon>Chironomidae</taxon>
        <taxon>Chironominae</taxon>
        <taxon>Chironomus</taxon>
    </lineage>
</organism>
<dbReference type="PANTHER" id="PTHR10380:SF119">
    <property type="entry name" value="PROTEIN LETHAL(3)MALIGNANT BLOOD NEOPLASM 1"/>
    <property type="match status" value="1"/>
</dbReference>
<feature type="region of interest" description="Disordered" evidence="2">
    <location>
        <begin position="99"/>
        <end position="132"/>
    </location>
</feature>
<gene>
    <name evidence="4" type="ORF">CHIRRI_LOCUS2547</name>
</gene>
<dbReference type="EMBL" id="OU895877">
    <property type="protein sequence ID" value="CAG9799582.1"/>
    <property type="molecule type" value="Genomic_DNA"/>
</dbReference>
<evidence type="ECO:0000313" key="4">
    <source>
        <dbReference type="EMBL" id="CAG9799582.1"/>
    </source>
</evidence>